<sequence length="652" mass="72390">MNNLSPRTESNRTKLPPPVLPKPFVTRNGRKLIKDLTNAPASMRPTASNADHGVKILQGLELQRGQGLLCDTTLVAGNCRFRVHRAVLAASSGYFWDLFNGDKSTEGVDLNIREGEREDIVLDRVEPDVLEGLVQYMYTGLINLEDVSIDSVRKALGKWKEYRVTGLERSCVDILSQRLHAENCIRVYLTACENNLEGVRLTAEELIIENLSKLMTEDSFLRLDLKDLLVLVSSPYLKLKCRLALHSASQKWLDHDVDRMRHAEEVRGQVLSTPLRLVLGDTTERANALENIRKSMSGDIDQGIQNGTRDNALWVTRTHPTQPVILAFGGEDRQGLPSERVYQLHPSSGCCEPFHAMPIRRLDLALTAYGGQVFVAGGQYSSDSHASDSIGTVHCFDPKTESWRQMHPMLKRRALFTLSTIGDRIYAVGGKNAQGSLASVECFDPAMNEWSFIAPLVIPTFGHASAVHDGRLYTTGGVVIGKHFTNSLQCYDPTTDIWSYRCPMGTKRALHMMCAVGDHLYVLGGNTRNERGKRIDCDVVERYSFETDQWVSVNPIPRPVCLAGVTSLGHRIYLVGGYNGRLAMRHGDIQCYDTLKNKWTRIGQLPEPLMRLSTCTLSLPIMQHGNAGQSSANQRSRSGSTGHSDSSSEGSV</sequence>
<dbReference type="SUPFAM" id="SSF117281">
    <property type="entry name" value="Kelch motif"/>
    <property type="match status" value="1"/>
</dbReference>
<proteinExistence type="predicted"/>
<feature type="domain" description="BTB" evidence="4">
    <location>
        <begin position="70"/>
        <end position="146"/>
    </location>
</feature>
<dbReference type="OMA" id="RDEEYLC"/>
<dbReference type="GeneID" id="110979157"/>
<dbReference type="InterPro" id="IPR011333">
    <property type="entry name" value="SKP1/BTB/POZ_sf"/>
</dbReference>
<keyword evidence="5" id="KW-1185">Reference proteome</keyword>
<feature type="region of interest" description="Disordered" evidence="3">
    <location>
        <begin position="626"/>
        <end position="652"/>
    </location>
</feature>
<accession>A0A8B7YFI4</accession>
<keyword evidence="2" id="KW-0677">Repeat</keyword>
<dbReference type="KEGG" id="aplc:110979157"/>
<feature type="region of interest" description="Disordered" evidence="3">
    <location>
        <begin position="1"/>
        <end position="21"/>
    </location>
</feature>
<dbReference type="Gene3D" id="1.25.40.420">
    <property type="match status" value="1"/>
</dbReference>
<evidence type="ECO:0000256" key="1">
    <source>
        <dbReference type="ARBA" id="ARBA00022441"/>
    </source>
</evidence>
<dbReference type="Gene3D" id="2.120.10.80">
    <property type="entry name" value="Kelch-type beta propeller"/>
    <property type="match status" value="1"/>
</dbReference>
<dbReference type="InterPro" id="IPR056737">
    <property type="entry name" value="Beta-prop_ATRN-MKLN-like"/>
</dbReference>
<evidence type="ECO:0000313" key="6">
    <source>
        <dbReference type="RefSeq" id="XP_022090411.1"/>
    </source>
</evidence>
<dbReference type="SMART" id="SM00225">
    <property type="entry name" value="BTB"/>
    <property type="match status" value="1"/>
</dbReference>
<dbReference type="RefSeq" id="XP_022090411.1">
    <property type="nucleotide sequence ID" value="XM_022234719.1"/>
</dbReference>
<protein>
    <submittedName>
        <fullName evidence="6">Kelch-like protein 31</fullName>
    </submittedName>
</protein>
<dbReference type="OrthoDB" id="45365at2759"/>
<feature type="compositionally biased region" description="Polar residues" evidence="3">
    <location>
        <begin position="626"/>
        <end position="635"/>
    </location>
</feature>
<dbReference type="InterPro" id="IPR006652">
    <property type="entry name" value="Kelch_1"/>
</dbReference>
<dbReference type="PROSITE" id="PS50097">
    <property type="entry name" value="BTB"/>
    <property type="match status" value="1"/>
</dbReference>
<evidence type="ECO:0000256" key="2">
    <source>
        <dbReference type="ARBA" id="ARBA00022737"/>
    </source>
</evidence>
<dbReference type="SUPFAM" id="SSF54695">
    <property type="entry name" value="POZ domain"/>
    <property type="match status" value="1"/>
</dbReference>
<evidence type="ECO:0000256" key="3">
    <source>
        <dbReference type="SAM" id="MobiDB-lite"/>
    </source>
</evidence>
<feature type="compositionally biased region" description="Low complexity" evidence="3">
    <location>
        <begin position="636"/>
        <end position="652"/>
    </location>
</feature>
<dbReference type="Pfam" id="PF24981">
    <property type="entry name" value="Beta-prop_ATRN-LZTR1"/>
    <property type="match status" value="1"/>
</dbReference>
<dbReference type="InterPro" id="IPR000210">
    <property type="entry name" value="BTB/POZ_dom"/>
</dbReference>
<dbReference type="GO" id="GO:0005737">
    <property type="term" value="C:cytoplasm"/>
    <property type="evidence" value="ECO:0007669"/>
    <property type="project" value="UniProtKB-ARBA"/>
</dbReference>
<dbReference type="Pfam" id="PF00651">
    <property type="entry name" value="BTB"/>
    <property type="match status" value="1"/>
</dbReference>
<dbReference type="SMART" id="SM00875">
    <property type="entry name" value="BACK"/>
    <property type="match status" value="1"/>
</dbReference>
<dbReference type="PANTHER" id="PTHR45632">
    <property type="entry name" value="LD33804P"/>
    <property type="match status" value="1"/>
</dbReference>
<reference evidence="6" key="1">
    <citation type="submission" date="2025-08" db="UniProtKB">
        <authorList>
            <consortium name="RefSeq"/>
        </authorList>
    </citation>
    <scope>IDENTIFICATION</scope>
</reference>
<dbReference type="InterPro" id="IPR011705">
    <property type="entry name" value="BACK"/>
</dbReference>
<evidence type="ECO:0000259" key="4">
    <source>
        <dbReference type="PROSITE" id="PS50097"/>
    </source>
</evidence>
<dbReference type="Pfam" id="PF07707">
    <property type="entry name" value="BACK"/>
    <property type="match status" value="1"/>
</dbReference>
<dbReference type="InterPro" id="IPR015915">
    <property type="entry name" value="Kelch-typ_b-propeller"/>
</dbReference>
<name>A0A8B7YFI4_ACAPL</name>
<dbReference type="SMART" id="SM00612">
    <property type="entry name" value="Kelch"/>
    <property type="match status" value="6"/>
</dbReference>
<evidence type="ECO:0000313" key="5">
    <source>
        <dbReference type="Proteomes" id="UP000694845"/>
    </source>
</evidence>
<dbReference type="AlphaFoldDB" id="A0A8B7YFI4"/>
<gene>
    <name evidence="6" type="primary">LOC110979157</name>
</gene>
<organism evidence="5 6">
    <name type="scientific">Acanthaster planci</name>
    <name type="common">Crown-of-thorns starfish</name>
    <dbReference type="NCBI Taxonomy" id="133434"/>
    <lineage>
        <taxon>Eukaryota</taxon>
        <taxon>Metazoa</taxon>
        <taxon>Echinodermata</taxon>
        <taxon>Eleutherozoa</taxon>
        <taxon>Asterozoa</taxon>
        <taxon>Asteroidea</taxon>
        <taxon>Valvatacea</taxon>
        <taxon>Valvatida</taxon>
        <taxon>Acanthasteridae</taxon>
        <taxon>Acanthaster</taxon>
    </lineage>
</organism>
<dbReference type="PIRSF" id="PIRSF037037">
    <property type="entry name" value="Kelch-like_protein_gigaxonin"/>
    <property type="match status" value="1"/>
</dbReference>
<keyword evidence="1" id="KW-0880">Kelch repeat</keyword>
<dbReference type="Gene3D" id="3.30.710.10">
    <property type="entry name" value="Potassium Channel Kv1.1, Chain A"/>
    <property type="match status" value="1"/>
</dbReference>
<dbReference type="InterPro" id="IPR017096">
    <property type="entry name" value="BTB-kelch_protein"/>
</dbReference>
<dbReference type="PANTHER" id="PTHR45632:SF17">
    <property type="entry name" value="KELCH-LIKE PROTEIN 31"/>
    <property type="match status" value="1"/>
</dbReference>
<dbReference type="Proteomes" id="UP000694845">
    <property type="component" value="Unplaced"/>
</dbReference>